<dbReference type="OrthoDB" id="5963255at2759"/>
<dbReference type="AlphaFoldDB" id="V3Z8G1"/>
<dbReference type="EMBL" id="KB202953">
    <property type="protein sequence ID" value="ESO87188.1"/>
    <property type="molecule type" value="Genomic_DNA"/>
</dbReference>
<accession>V3Z8G1</accession>
<dbReference type="KEGG" id="lgi:LOTGIDRAFT_154692"/>
<feature type="region of interest" description="Disordered" evidence="1">
    <location>
        <begin position="105"/>
        <end position="198"/>
    </location>
</feature>
<evidence type="ECO:0000313" key="2">
    <source>
        <dbReference type="EMBL" id="ESO87188.1"/>
    </source>
</evidence>
<dbReference type="HOGENOM" id="CLU_1379549_0_0_1"/>
<proteinExistence type="predicted"/>
<dbReference type="CTD" id="20236363"/>
<sequence length="198" mass="22641">MESSAVSTPNNLYSSGSLCLICGKSFIFMEINSSGETILNKQGLKRKLRVTDENSQKYFEVLQERLDIKKERAARNGICTKCMVKIDSVLRMRKESERLTNELESLRKATKERSLKDESPKGNSQFTATSSSSSSTDARPVEIRRKRLLRSPQFPPAKIKYQAIRPKPVMFDESKKDKKSLKEDSRGVLTITQRNYEH</sequence>
<keyword evidence="3" id="KW-1185">Reference proteome</keyword>
<evidence type="ECO:0000313" key="3">
    <source>
        <dbReference type="Proteomes" id="UP000030746"/>
    </source>
</evidence>
<name>V3Z8G1_LOTGI</name>
<dbReference type="GeneID" id="20236363"/>
<dbReference type="Proteomes" id="UP000030746">
    <property type="component" value="Unassembled WGS sequence"/>
</dbReference>
<reference evidence="2 3" key="1">
    <citation type="journal article" date="2013" name="Nature">
        <title>Insights into bilaterian evolution from three spiralian genomes.</title>
        <authorList>
            <person name="Simakov O."/>
            <person name="Marletaz F."/>
            <person name="Cho S.J."/>
            <person name="Edsinger-Gonzales E."/>
            <person name="Havlak P."/>
            <person name="Hellsten U."/>
            <person name="Kuo D.H."/>
            <person name="Larsson T."/>
            <person name="Lv J."/>
            <person name="Arendt D."/>
            <person name="Savage R."/>
            <person name="Osoegawa K."/>
            <person name="de Jong P."/>
            <person name="Grimwood J."/>
            <person name="Chapman J.A."/>
            <person name="Shapiro H."/>
            <person name="Aerts A."/>
            <person name="Otillar R.P."/>
            <person name="Terry A.Y."/>
            <person name="Boore J.L."/>
            <person name="Grigoriev I.V."/>
            <person name="Lindberg D.R."/>
            <person name="Seaver E.C."/>
            <person name="Weisblat D.A."/>
            <person name="Putnam N.H."/>
            <person name="Rokhsar D.S."/>
        </authorList>
    </citation>
    <scope>NUCLEOTIDE SEQUENCE [LARGE SCALE GENOMIC DNA]</scope>
</reference>
<gene>
    <name evidence="2" type="ORF">LOTGIDRAFT_154692</name>
</gene>
<evidence type="ECO:0000256" key="1">
    <source>
        <dbReference type="SAM" id="MobiDB-lite"/>
    </source>
</evidence>
<organism evidence="2 3">
    <name type="scientific">Lottia gigantea</name>
    <name type="common">Giant owl limpet</name>
    <dbReference type="NCBI Taxonomy" id="225164"/>
    <lineage>
        <taxon>Eukaryota</taxon>
        <taxon>Metazoa</taxon>
        <taxon>Spiralia</taxon>
        <taxon>Lophotrochozoa</taxon>
        <taxon>Mollusca</taxon>
        <taxon>Gastropoda</taxon>
        <taxon>Patellogastropoda</taxon>
        <taxon>Lottioidea</taxon>
        <taxon>Lottiidae</taxon>
        <taxon>Lottia</taxon>
    </lineage>
</organism>
<feature type="compositionally biased region" description="Basic and acidic residues" evidence="1">
    <location>
        <begin position="170"/>
        <end position="186"/>
    </location>
</feature>
<feature type="compositionally biased region" description="Basic and acidic residues" evidence="1">
    <location>
        <begin position="105"/>
        <end position="120"/>
    </location>
</feature>
<protein>
    <submittedName>
        <fullName evidence="2">Uncharacterized protein</fullName>
    </submittedName>
</protein>
<dbReference type="RefSeq" id="XP_009062136.1">
    <property type="nucleotide sequence ID" value="XM_009063888.1"/>
</dbReference>